<keyword evidence="2" id="KW-1185">Reference proteome</keyword>
<proteinExistence type="predicted"/>
<comment type="caution">
    <text evidence="1">The sequence shown here is derived from an EMBL/GenBank/DDBJ whole genome shotgun (WGS) entry which is preliminary data.</text>
</comment>
<protein>
    <submittedName>
        <fullName evidence="1">Uncharacterized protein</fullName>
    </submittedName>
</protein>
<gene>
    <name evidence="1" type="ORF">PIBRA_LOCUS4654</name>
</gene>
<evidence type="ECO:0000313" key="1">
    <source>
        <dbReference type="EMBL" id="CAH4027445.1"/>
    </source>
</evidence>
<reference evidence="1" key="1">
    <citation type="submission" date="2022-05" db="EMBL/GenBank/DDBJ databases">
        <authorList>
            <person name="Okamura Y."/>
        </authorList>
    </citation>
    <scope>NUCLEOTIDE SEQUENCE</scope>
</reference>
<dbReference type="Proteomes" id="UP001152562">
    <property type="component" value="Unassembled WGS sequence"/>
</dbReference>
<evidence type="ECO:0000313" key="2">
    <source>
        <dbReference type="Proteomes" id="UP001152562"/>
    </source>
</evidence>
<accession>A0A9P0TEG2</accession>
<dbReference type="AlphaFoldDB" id="A0A9P0TEG2"/>
<name>A0A9P0TEG2_PIEBR</name>
<sequence length="81" mass="9192">MVIYAINLCIPEWCYETETRLNGFDVGKKGTTISQVHRTEVDQQYLQVLFPLRADSEPPSLKVIVEKHNKRGADVASLDTD</sequence>
<organism evidence="1 2">
    <name type="scientific">Pieris brassicae</name>
    <name type="common">White butterfly</name>
    <name type="synonym">Large white butterfly</name>
    <dbReference type="NCBI Taxonomy" id="7116"/>
    <lineage>
        <taxon>Eukaryota</taxon>
        <taxon>Metazoa</taxon>
        <taxon>Ecdysozoa</taxon>
        <taxon>Arthropoda</taxon>
        <taxon>Hexapoda</taxon>
        <taxon>Insecta</taxon>
        <taxon>Pterygota</taxon>
        <taxon>Neoptera</taxon>
        <taxon>Endopterygota</taxon>
        <taxon>Lepidoptera</taxon>
        <taxon>Glossata</taxon>
        <taxon>Ditrysia</taxon>
        <taxon>Papilionoidea</taxon>
        <taxon>Pieridae</taxon>
        <taxon>Pierinae</taxon>
        <taxon>Pieris</taxon>
    </lineage>
</organism>
<dbReference type="EMBL" id="CALOZG010000005">
    <property type="protein sequence ID" value="CAH4027445.1"/>
    <property type="molecule type" value="Genomic_DNA"/>
</dbReference>